<dbReference type="KEGG" id="ncr:NCU01153"/>
<organism evidence="1 2">
    <name type="scientific">Neurospora crassa (strain ATCC 24698 / 74-OR23-1A / CBS 708.71 / DSM 1257 / FGSC 987)</name>
    <dbReference type="NCBI Taxonomy" id="367110"/>
    <lineage>
        <taxon>Eukaryota</taxon>
        <taxon>Fungi</taxon>
        <taxon>Dikarya</taxon>
        <taxon>Ascomycota</taxon>
        <taxon>Pezizomycotina</taxon>
        <taxon>Sordariomycetes</taxon>
        <taxon>Sordariomycetidae</taxon>
        <taxon>Sordariales</taxon>
        <taxon>Sordariaceae</taxon>
        <taxon>Neurospora</taxon>
    </lineage>
</organism>
<proteinExistence type="predicted"/>
<dbReference type="EMBL" id="CM002240">
    <property type="protein sequence ID" value="EAA31824.1"/>
    <property type="molecule type" value="Genomic_DNA"/>
</dbReference>
<sequence length="122" mass="13337">MPVISIVVTCARRKEFTLSHLFTTEISKLRGNSATKLARLVPRGLGVPRRTKAGDIGGNQCRYMPRTHRSRFTPTAQGPPWSSVADAAPVFNPIRLLEIVVPKLCLFGAGPPTLRSSIALWS</sequence>
<dbReference type="PaxDb" id="5141-EFNCRP00000004328"/>
<dbReference type="HOGENOM" id="CLU_2027336_0_0_1"/>
<accession>Q1K753</accession>
<dbReference type="AlphaFoldDB" id="Q1K753"/>
<gene>
    <name evidence="1" type="ORF">NCU01153</name>
</gene>
<dbReference type="GeneID" id="3877207"/>
<dbReference type="RefSeq" id="XP_961060.1">
    <property type="nucleotide sequence ID" value="XM_955967.1"/>
</dbReference>
<name>Q1K753_NEUCR</name>
<dbReference type="InParanoid" id="Q1K753"/>
<dbReference type="Proteomes" id="UP000001805">
    <property type="component" value="Chromosome 2, Linkage Group V"/>
</dbReference>
<evidence type="ECO:0000313" key="1">
    <source>
        <dbReference type="EMBL" id="EAA31824.1"/>
    </source>
</evidence>
<dbReference type="VEuPathDB" id="FungiDB:NCU01153"/>
<reference evidence="1 2" key="1">
    <citation type="journal article" date="2003" name="Nature">
        <title>The genome sequence of the filamentous fungus Neurospora crassa.</title>
        <authorList>
            <person name="Galagan J.E."/>
            <person name="Calvo S.E."/>
            <person name="Borkovich K.A."/>
            <person name="Selker E.U."/>
            <person name="Read N.D."/>
            <person name="Jaffe D."/>
            <person name="FitzHugh W."/>
            <person name="Ma L.J."/>
            <person name="Smirnov S."/>
            <person name="Purcell S."/>
            <person name="Rehman B."/>
            <person name="Elkins T."/>
            <person name="Engels R."/>
            <person name="Wang S."/>
            <person name="Nielsen C.B."/>
            <person name="Butler J."/>
            <person name="Endrizzi M."/>
            <person name="Qui D."/>
            <person name="Ianakiev P."/>
            <person name="Bell-Pedersen D."/>
            <person name="Nelson M.A."/>
            <person name="Werner-Washburne M."/>
            <person name="Selitrennikoff C.P."/>
            <person name="Kinsey J.A."/>
            <person name="Braun E.L."/>
            <person name="Zelter A."/>
            <person name="Schulte U."/>
            <person name="Kothe G.O."/>
            <person name="Jedd G."/>
            <person name="Mewes W."/>
            <person name="Staben C."/>
            <person name="Marcotte E."/>
            <person name="Greenberg D."/>
            <person name="Roy A."/>
            <person name="Foley K."/>
            <person name="Naylor J."/>
            <person name="Stange-Thomann N."/>
            <person name="Barrett R."/>
            <person name="Gnerre S."/>
            <person name="Kamal M."/>
            <person name="Kamvysselis M."/>
            <person name="Mauceli E."/>
            <person name="Bielke C."/>
            <person name="Rudd S."/>
            <person name="Frishman D."/>
            <person name="Krystofova S."/>
            <person name="Rasmussen C."/>
            <person name="Metzenberg R.L."/>
            <person name="Perkins D.D."/>
            <person name="Kroken S."/>
            <person name="Cogoni C."/>
            <person name="Macino G."/>
            <person name="Catcheside D."/>
            <person name="Li W."/>
            <person name="Pratt R.J."/>
            <person name="Osmani S.A."/>
            <person name="DeSouza C.P."/>
            <person name="Glass L."/>
            <person name="Orbach M.J."/>
            <person name="Berglund J.A."/>
            <person name="Voelker R."/>
            <person name="Yarden O."/>
            <person name="Plamann M."/>
            <person name="Seiler S."/>
            <person name="Dunlap J."/>
            <person name="Radford A."/>
            <person name="Aramayo R."/>
            <person name="Natvig D.O."/>
            <person name="Alex L.A."/>
            <person name="Mannhaupt G."/>
            <person name="Ebbole D.J."/>
            <person name="Freitag M."/>
            <person name="Paulsen I."/>
            <person name="Sachs M.S."/>
            <person name="Lander E.S."/>
            <person name="Nusbaum C."/>
            <person name="Birren B."/>
        </authorList>
    </citation>
    <scope>NUCLEOTIDE SEQUENCE [LARGE SCALE GENOMIC DNA]</scope>
    <source>
        <strain evidence="2">ATCC 24698 / 74-OR23-1A / CBS 708.71 / DSM 1257 / FGSC 987</strain>
    </source>
</reference>
<evidence type="ECO:0000313" key="2">
    <source>
        <dbReference type="Proteomes" id="UP000001805"/>
    </source>
</evidence>
<keyword evidence="2" id="KW-1185">Reference proteome</keyword>
<protein>
    <submittedName>
        <fullName evidence="1">Uncharacterized protein</fullName>
    </submittedName>
</protein>